<dbReference type="RefSeq" id="XP_001840788.1">
    <property type="nucleotide sequence ID" value="XM_001840736.1"/>
</dbReference>
<dbReference type="GO" id="GO:0019243">
    <property type="term" value="P:methylglyoxal catabolic process to D-lactate via S-lactoyl-glutathione"/>
    <property type="evidence" value="ECO:0007669"/>
    <property type="project" value="TreeGrafter"/>
</dbReference>
<dbReference type="SUPFAM" id="SSF52317">
    <property type="entry name" value="Class I glutamine amidotransferase-like"/>
    <property type="match status" value="1"/>
</dbReference>
<dbReference type="AlphaFoldDB" id="A8PEG1"/>
<evidence type="ECO:0000259" key="3">
    <source>
        <dbReference type="Pfam" id="PF01965"/>
    </source>
</evidence>
<evidence type="ECO:0000313" key="5">
    <source>
        <dbReference type="Proteomes" id="UP000001861"/>
    </source>
</evidence>
<name>A8PEG1_COPC7</name>
<dbReference type="InParanoid" id="A8PEG1"/>
<dbReference type="CDD" id="cd03141">
    <property type="entry name" value="GATase1_Hsp31_like"/>
    <property type="match status" value="1"/>
</dbReference>
<evidence type="ECO:0000256" key="2">
    <source>
        <dbReference type="ARBA" id="ARBA00048082"/>
    </source>
</evidence>
<feature type="domain" description="DJ-1/PfpI" evidence="3">
    <location>
        <begin position="34"/>
        <end position="245"/>
    </location>
</feature>
<dbReference type="GeneID" id="6017443"/>
<dbReference type="Gene3D" id="3.40.50.880">
    <property type="match status" value="1"/>
</dbReference>
<protein>
    <recommendedName>
        <fullName evidence="1">D-lactate dehydratase</fullName>
        <ecNumber evidence="1">4.2.1.130</ecNumber>
    </recommendedName>
</protein>
<dbReference type="Pfam" id="PF01965">
    <property type="entry name" value="DJ-1_PfpI"/>
    <property type="match status" value="1"/>
</dbReference>
<dbReference type="GO" id="GO:0019172">
    <property type="term" value="F:glyoxalase III activity"/>
    <property type="evidence" value="ECO:0007669"/>
    <property type="project" value="UniProtKB-EC"/>
</dbReference>
<gene>
    <name evidence="4" type="ORF">CC1G_10162</name>
</gene>
<dbReference type="InterPro" id="IPR002818">
    <property type="entry name" value="DJ-1/PfpI"/>
</dbReference>
<dbReference type="GO" id="GO:0005737">
    <property type="term" value="C:cytoplasm"/>
    <property type="evidence" value="ECO:0007669"/>
    <property type="project" value="TreeGrafter"/>
</dbReference>
<comment type="caution">
    <text evidence="4">The sequence shown here is derived from an EMBL/GenBank/DDBJ whole genome shotgun (WGS) entry which is preliminary data.</text>
</comment>
<dbReference type="Proteomes" id="UP000001861">
    <property type="component" value="Unassembled WGS sequence"/>
</dbReference>
<reference evidence="4 5" key="1">
    <citation type="journal article" date="2010" name="Proc. Natl. Acad. Sci. U.S.A.">
        <title>Insights into evolution of multicellular fungi from the assembled chromosomes of the mushroom Coprinopsis cinerea (Coprinus cinereus).</title>
        <authorList>
            <person name="Stajich J.E."/>
            <person name="Wilke S.K."/>
            <person name="Ahren D."/>
            <person name="Au C.H."/>
            <person name="Birren B.W."/>
            <person name="Borodovsky M."/>
            <person name="Burns C."/>
            <person name="Canback B."/>
            <person name="Casselton L.A."/>
            <person name="Cheng C.K."/>
            <person name="Deng J."/>
            <person name="Dietrich F.S."/>
            <person name="Fargo D.C."/>
            <person name="Farman M.L."/>
            <person name="Gathman A.C."/>
            <person name="Goldberg J."/>
            <person name="Guigo R."/>
            <person name="Hoegger P.J."/>
            <person name="Hooker J.B."/>
            <person name="Huggins A."/>
            <person name="James T.Y."/>
            <person name="Kamada T."/>
            <person name="Kilaru S."/>
            <person name="Kodira C."/>
            <person name="Kues U."/>
            <person name="Kupfer D."/>
            <person name="Kwan H.S."/>
            <person name="Lomsadze A."/>
            <person name="Li W."/>
            <person name="Lilly W.W."/>
            <person name="Ma L.J."/>
            <person name="Mackey A.J."/>
            <person name="Manning G."/>
            <person name="Martin F."/>
            <person name="Muraguchi H."/>
            <person name="Natvig D.O."/>
            <person name="Palmerini H."/>
            <person name="Ramesh M.A."/>
            <person name="Rehmeyer C.J."/>
            <person name="Roe B.A."/>
            <person name="Shenoy N."/>
            <person name="Stanke M."/>
            <person name="Ter-Hovhannisyan V."/>
            <person name="Tunlid A."/>
            <person name="Velagapudi R."/>
            <person name="Vision T.J."/>
            <person name="Zeng Q."/>
            <person name="Zolan M.E."/>
            <person name="Pukkila P.J."/>
        </authorList>
    </citation>
    <scope>NUCLEOTIDE SEQUENCE [LARGE SCALE GENOMIC DNA]</scope>
    <source>
        <strain evidence="5">Okayama-7 / 130 / ATCC MYA-4618 / FGSC 9003</strain>
    </source>
</reference>
<dbReference type="EC" id="4.2.1.130" evidence="1"/>
<sequence length="270" mass="29590">MSKGKILIILSGADSFAVEKPDGNVSEEKTGFFLTELATPLEKILDAGYDVVFASPHGNKPSIDPLSESILVYMGNYWRKKKEEELIERMRVEKSLYAPRAFSEIGDDELRGFKGVFIPGGHAPLTDLGADPELGRILLHFYRNGKPTAAVCHGPYALLSTRVAPNSTGFAYKGYKLTSWSDASESLVEKLKGGHIEKVESALRDAGADMQTQTSKNLGSVTVDREVVSGANPLAVAELGEKFVEMLAQKQGEEQIESLERRNRFPVQVN</sequence>
<dbReference type="InterPro" id="IPR050325">
    <property type="entry name" value="Prot/Nucl_acid_deglycase"/>
</dbReference>
<dbReference type="OrthoDB" id="543156at2759"/>
<organism evidence="4 5">
    <name type="scientific">Coprinopsis cinerea (strain Okayama-7 / 130 / ATCC MYA-4618 / FGSC 9003)</name>
    <name type="common">Inky cap fungus</name>
    <name type="synonym">Hormographiella aspergillata</name>
    <dbReference type="NCBI Taxonomy" id="240176"/>
    <lineage>
        <taxon>Eukaryota</taxon>
        <taxon>Fungi</taxon>
        <taxon>Dikarya</taxon>
        <taxon>Basidiomycota</taxon>
        <taxon>Agaricomycotina</taxon>
        <taxon>Agaricomycetes</taxon>
        <taxon>Agaricomycetidae</taxon>
        <taxon>Agaricales</taxon>
        <taxon>Agaricineae</taxon>
        <taxon>Psathyrellaceae</taxon>
        <taxon>Coprinopsis</taxon>
    </lineage>
</organism>
<dbReference type="eggNOG" id="ENOG502QTD3">
    <property type="taxonomic scope" value="Eukaryota"/>
</dbReference>
<keyword evidence="5" id="KW-1185">Reference proteome</keyword>
<comment type="catalytic activity">
    <reaction evidence="2">
        <text>methylglyoxal + H2O = (R)-lactate + H(+)</text>
        <dbReference type="Rhea" id="RHEA:27754"/>
        <dbReference type="ChEBI" id="CHEBI:15377"/>
        <dbReference type="ChEBI" id="CHEBI:15378"/>
        <dbReference type="ChEBI" id="CHEBI:16004"/>
        <dbReference type="ChEBI" id="CHEBI:17158"/>
        <dbReference type="EC" id="4.2.1.130"/>
    </reaction>
</comment>
<dbReference type="EMBL" id="AACS02000007">
    <property type="protein sequence ID" value="EAU81043.1"/>
    <property type="molecule type" value="Genomic_DNA"/>
</dbReference>
<evidence type="ECO:0000313" key="4">
    <source>
        <dbReference type="EMBL" id="EAU81043.1"/>
    </source>
</evidence>
<dbReference type="KEGG" id="cci:CC1G_10162"/>
<dbReference type="PANTHER" id="PTHR48094">
    <property type="entry name" value="PROTEIN/NUCLEIC ACID DEGLYCASE DJ-1-RELATED"/>
    <property type="match status" value="1"/>
</dbReference>
<dbReference type="VEuPathDB" id="FungiDB:CC1G_10162"/>
<proteinExistence type="predicted"/>
<dbReference type="PANTHER" id="PTHR48094:SF22">
    <property type="entry name" value="DJ-1_PFPI DOMAIN-CONTAINING PROTEIN"/>
    <property type="match status" value="1"/>
</dbReference>
<dbReference type="OMA" id="YRMTVIS"/>
<accession>A8PEG1</accession>
<dbReference type="InterPro" id="IPR029062">
    <property type="entry name" value="Class_I_gatase-like"/>
</dbReference>
<evidence type="ECO:0000256" key="1">
    <source>
        <dbReference type="ARBA" id="ARBA00013134"/>
    </source>
</evidence>